<evidence type="ECO:0000256" key="1">
    <source>
        <dbReference type="ARBA" id="ARBA00004141"/>
    </source>
</evidence>
<feature type="domain" description="Methylamine utilisation protein MauE" evidence="6">
    <location>
        <begin position="12"/>
        <end position="137"/>
    </location>
</feature>
<evidence type="ECO:0000313" key="7">
    <source>
        <dbReference type="EMBL" id="SHM04979.1"/>
    </source>
</evidence>
<dbReference type="UniPathway" id="UPA00895"/>
<comment type="subcellular location">
    <subcellularLocation>
        <location evidence="1">Membrane</location>
        <topology evidence="1">Multi-pass membrane protein</topology>
    </subcellularLocation>
</comment>
<dbReference type="InterPro" id="IPR009908">
    <property type="entry name" value="Methylamine_util_MauE"/>
</dbReference>
<reference evidence="8" key="1">
    <citation type="submission" date="2016-11" db="EMBL/GenBank/DDBJ databases">
        <authorList>
            <person name="Varghese N."/>
            <person name="Submissions S."/>
        </authorList>
    </citation>
    <scope>NUCLEOTIDE SEQUENCE [LARGE SCALE GENOMIC DNA]</scope>
    <source>
        <strain evidence="8">DSM 1811</strain>
    </source>
</reference>
<dbReference type="GO" id="GO:0030416">
    <property type="term" value="P:methylamine metabolic process"/>
    <property type="evidence" value="ECO:0007669"/>
    <property type="project" value="InterPro"/>
</dbReference>
<protein>
    <submittedName>
        <fullName evidence="7">Methylamine utilisation protein MauE</fullName>
    </submittedName>
</protein>
<evidence type="ECO:0000256" key="5">
    <source>
        <dbReference type="SAM" id="Phobius"/>
    </source>
</evidence>
<name>A0A1M7FMP6_9FLAO</name>
<feature type="transmembrane region" description="Helical" evidence="5">
    <location>
        <begin position="50"/>
        <end position="73"/>
    </location>
</feature>
<dbReference type="STRING" id="29534.SAMN05444366_2177"/>
<evidence type="ECO:0000259" key="6">
    <source>
        <dbReference type="Pfam" id="PF07291"/>
    </source>
</evidence>
<evidence type="ECO:0000256" key="4">
    <source>
        <dbReference type="ARBA" id="ARBA00023136"/>
    </source>
</evidence>
<feature type="transmembrane region" description="Helical" evidence="5">
    <location>
        <begin position="154"/>
        <end position="174"/>
    </location>
</feature>
<dbReference type="AlphaFoldDB" id="A0A1M7FMP6"/>
<feature type="transmembrane region" description="Helical" evidence="5">
    <location>
        <begin position="80"/>
        <end position="102"/>
    </location>
</feature>
<dbReference type="OrthoDB" id="673785at2"/>
<keyword evidence="3 5" id="KW-1133">Transmembrane helix</keyword>
<dbReference type="GO" id="GO:0016020">
    <property type="term" value="C:membrane"/>
    <property type="evidence" value="ECO:0007669"/>
    <property type="project" value="UniProtKB-SubCell"/>
</dbReference>
<evidence type="ECO:0000256" key="3">
    <source>
        <dbReference type="ARBA" id="ARBA00022989"/>
    </source>
</evidence>
<dbReference type="EMBL" id="FRBY01000003">
    <property type="protein sequence ID" value="SHM04979.1"/>
    <property type="molecule type" value="Genomic_DNA"/>
</dbReference>
<evidence type="ECO:0000313" key="8">
    <source>
        <dbReference type="Proteomes" id="UP000184121"/>
    </source>
</evidence>
<feature type="transmembrane region" description="Helical" evidence="5">
    <location>
        <begin position="12"/>
        <end position="30"/>
    </location>
</feature>
<sequence length="506" mass="57365">MILIANTKLRLYITEVVTLLYILLFVYAAVSKLLDFENFQVQLGQSPLLSAFASWVSWLVPIVELLIVLMLIIPTSRKKGLIASLSLMTMFTAYIFIILHYSSFVPCSCGGILEKMSWNVHLIFNIVFMILTTVAIIFSNSPDGHDNSSSLLKSVKWISATVVLSAGTVIILFLSSEDIMHHDNPFIRRYSQHPVVFISAKDLKFNSYYLAGSYNNKVFLGNFTDPLHILSVDAGIQNSKKNTIVFDPQKIPFRSVKILVRGRYFYLTDGSVPAIFRGRISNWKVTKELKGIPYFTLVSPVDSSTIAFRSNNAKNAANVLGTFNGESDPKIIYHRDLLQAQGGGIFDTDGTILFSEELKKTIYLYYYRNEFMVIDRRGKLVYRSHTIDTITHAKIKVASLNNGKQFAMSSPPFSVNAHAAVCKNLLFVHSEVKGKFENDKLWEKSFIIDVYDLNRKSYLMSFPIFHTESNKLNSFMVTPSHLYALIGNNLVVYEIRPVLKKEMKLN</sequence>
<dbReference type="RefSeq" id="WP_072972199.1">
    <property type="nucleotide sequence ID" value="NZ_FRBY01000003.1"/>
</dbReference>
<proteinExistence type="predicted"/>
<organism evidence="7 8">
    <name type="scientific">Flavobacterium saccharophilum</name>
    <dbReference type="NCBI Taxonomy" id="29534"/>
    <lineage>
        <taxon>Bacteria</taxon>
        <taxon>Pseudomonadati</taxon>
        <taxon>Bacteroidota</taxon>
        <taxon>Flavobacteriia</taxon>
        <taxon>Flavobacteriales</taxon>
        <taxon>Flavobacteriaceae</taxon>
        <taxon>Flavobacterium</taxon>
    </lineage>
</organism>
<gene>
    <name evidence="7" type="ORF">SAMN05444366_2177</name>
</gene>
<evidence type="ECO:0000256" key="2">
    <source>
        <dbReference type="ARBA" id="ARBA00022692"/>
    </source>
</evidence>
<dbReference type="SUPFAM" id="SSF82171">
    <property type="entry name" value="DPP6 N-terminal domain-like"/>
    <property type="match status" value="1"/>
</dbReference>
<keyword evidence="2 5" id="KW-0812">Transmembrane</keyword>
<keyword evidence="8" id="KW-1185">Reference proteome</keyword>
<dbReference type="Pfam" id="PF07291">
    <property type="entry name" value="MauE"/>
    <property type="match status" value="1"/>
</dbReference>
<keyword evidence="4 5" id="KW-0472">Membrane</keyword>
<accession>A0A1M7FMP6</accession>
<feature type="transmembrane region" description="Helical" evidence="5">
    <location>
        <begin position="122"/>
        <end position="142"/>
    </location>
</feature>
<dbReference type="Proteomes" id="UP000184121">
    <property type="component" value="Unassembled WGS sequence"/>
</dbReference>